<evidence type="ECO:0000256" key="2">
    <source>
        <dbReference type="SAM" id="MobiDB-lite"/>
    </source>
</evidence>
<dbReference type="Pfam" id="PF07727">
    <property type="entry name" value="RVT_2"/>
    <property type="match status" value="2"/>
</dbReference>
<organism evidence="4 5">
    <name type="scientific">Platanthera zijinensis</name>
    <dbReference type="NCBI Taxonomy" id="2320716"/>
    <lineage>
        <taxon>Eukaryota</taxon>
        <taxon>Viridiplantae</taxon>
        <taxon>Streptophyta</taxon>
        <taxon>Embryophyta</taxon>
        <taxon>Tracheophyta</taxon>
        <taxon>Spermatophyta</taxon>
        <taxon>Magnoliopsida</taxon>
        <taxon>Liliopsida</taxon>
        <taxon>Asparagales</taxon>
        <taxon>Orchidaceae</taxon>
        <taxon>Orchidoideae</taxon>
        <taxon>Orchideae</taxon>
        <taxon>Orchidinae</taxon>
        <taxon>Platanthera</taxon>
    </lineage>
</organism>
<name>A0AAP0BDF9_9ASPA</name>
<comment type="caution">
    <text evidence="4">The sequence shown here is derived from an EMBL/GenBank/DDBJ whole genome shotgun (WGS) entry which is preliminary data.</text>
</comment>
<feature type="domain" description="Integrase catalytic" evidence="3">
    <location>
        <begin position="568"/>
        <end position="734"/>
    </location>
</feature>
<dbReference type="InterPro" id="IPR036397">
    <property type="entry name" value="RNaseH_sf"/>
</dbReference>
<dbReference type="Pfam" id="PF22936">
    <property type="entry name" value="Pol_BBD"/>
    <property type="match status" value="1"/>
</dbReference>
<feature type="region of interest" description="Disordered" evidence="2">
    <location>
        <begin position="276"/>
        <end position="322"/>
    </location>
</feature>
<dbReference type="CDD" id="cd09272">
    <property type="entry name" value="RNase_HI_RT_Ty1"/>
    <property type="match status" value="1"/>
</dbReference>
<dbReference type="PANTHER" id="PTHR11439">
    <property type="entry name" value="GAG-POL-RELATED RETROTRANSPOSON"/>
    <property type="match status" value="1"/>
</dbReference>
<gene>
    <name evidence="4" type="ORF">KSP39_PZI013660</name>
</gene>
<evidence type="ECO:0000313" key="5">
    <source>
        <dbReference type="Proteomes" id="UP001418222"/>
    </source>
</evidence>
<evidence type="ECO:0000313" key="4">
    <source>
        <dbReference type="EMBL" id="KAK8935081.1"/>
    </source>
</evidence>
<dbReference type="InterPro" id="IPR013103">
    <property type="entry name" value="RVT_2"/>
</dbReference>
<feature type="compositionally biased region" description="Basic residues" evidence="2">
    <location>
        <begin position="308"/>
        <end position="319"/>
    </location>
</feature>
<dbReference type="Proteomes" id="UP001418222">
    <property type="component" value="Unassembled WGS sequence"/>
</dbReference>
<dbReference type="PANTHER" id="PTHR11439:SF470">
    <property type="entry name" value="CYSTEINE-RICH RLK (RECEPTOR-LIKE PROTEIN KINASE) 8"/>
    <property type="match status" value="1"/>
</dbReference>
<dbReference type="InterPro" id="IPR043502">
    <property type="entry name" value="DNA/RNA_pol_sf"/>
</dbReference>
<dbReference type="Pfam" id="PF00665">
    <property type="entry name" value="rve"/>
    <property type="match status" value="1"/>
</dbReference>
<dbReference type="Gene3D" id="3.30.420.10">
    <property type="entry name" value="Ribonuclease H-like superfamily/Ribonuclease H"/>
    <property type="match status" value="1"/>
</dbReference>
<keyword evidence="1" id="KW-0378">Hydrolase</keyword>
<reference evidence="4 5" key="1">
    <citation type="journal article" date="2022" name="Nat. Plants">
        <title>Genomes of leafy and leafless Platanthera orchids illuminate the evolution of mycoheterotrophy.</title>
        <authorList>
            <person name="Li M.H."/>
            <person name="Liu K.W."/>
            <person name="Li Z."/>
            <person name="Lu H.C."/>
            <person name="Ye Q.L."/>
            <person name="Zhang D."/>
            <person name="Wang J.Y."/>
            <person name="Li Y.F."/>
            <person name="Zhong Z.M."/>
            <person name="Liu X."/>
            <person name="Yu X."/>
            <person name="Liu D.K."/>
            <person name="Tu X.D."/>
            <person name="Liu B."/>
            <person name="Hao Y."/>
            <person name="Liao X.Y."/>
            <person name="Jiang Y.T."/>
            <person name="Sun W.H."/>
            <person name="Chen J."/>
            <person name="Chen Y.Q."/>
            <person name="Ai Y."/>
            <person name="Zhai J.W."/>
            <person name="Wu S.S."/>
            <person name="Zhou Z."/>
            <person name="Hsiao Y.Y."/>
            <person name="Wu W.L."/>
            <person name="Chen Y.Y."/>
            <person name="Lin Y.F."/>
            <person name="Hsu J.L."/>
            <person name="Li C.Y."/>
            <person name="Wang Z.W."/>
            <person name="Zhao X."/>
            <person name="Zhong W.Y."/>
            <person name="Ma X.K."/>
            <person name="Ma L."/>
            <person name="Huang J."/>
            <person name="Chen G.Z."/>
            <person name="Huang M.Z."/>
            <person name="Huang L."/>
            <person name="Peng D.H."/>
            <person name="Luo Y.B."/>
            <person name="Zou S.Q."/>
            <person name="Chen S.P."/>
            <person name="Lan S."/>
            <person name="Tsai W.C."/>
            <person name="Van de Peer Y."/>
            <person name="Liu Z.J."/>
        </authorList>
    </citation>
    <scope>NUCLEOTIDE SEQUENCE [LARGE SCALE GENOMIC DNA]</scope>
    <source>
        <strain evidence="4">Lor287</strain>
    </source>
</reference>
<accession>A0AAP0BDF9</accession>
<dbReference type="GO" id="GO:0004190">
    <property type="term" value="F:aspartic-type endopeptidase activity"/>
    <property type="evidence" value="ECO:0007669"/>
    <property type="project" value="UniProtKB-KW"/>
</dbReference>
<evidence type="ECO:0000259" key="3">
    <source>
        <dbReference type="PROSITE" id="PS50994"/>
    </source>
</evidence>
<keyword evidence="1" id="KW-0064">Aspartyl protease</keyword>
<dbReference type="PROSITE" id="PS50994">
    <property type="entry name" value="INTEGRASE"/>
    <property type="match status" value="1"/>
</dbReference>
<dbReference type="Pfam" id="PF25597">
    <property type="entry name" value="SH3_retrovirus"/>
    <property type="match status" value="1"/>
</dbReference>
<feature type="compositionally biased region" description="Pro residues" evidence="2">
    <location>
        <begin position="290"/>
        <end position="299"/>
    </location>
</feature>
<proteinExistence type="predicted"/>
<dbReference type="InterPro" id="IPR012337">
    <property type="entry name" value="RNaseH-like_sf"/>
</dbReference>
<dbReference type="InterPro" id="IPR054722">
    <property type="entry name" value="PolX-like_BBD"/>
</dbReference>
<keyword evidence="1" id="KW-0645">Protease</keyword>
<dbReference type="InterPro" id="IPR001584">
    <property type="entry name" value="Integrase_cat-core"/>
</dbReference>
<dbReference type="InterPro" id="IPR025724">
    <property type="entry name" value="GAG-pre-integrase_dom"/>
</dbReference>
<evidence type="ECO:0000256" key="1">
    <source>
        <dbReference type="ARBA" id="ARBA00022750"/>
    </source>
</evidence>
<dbReference type="InterPro" id="IPR057670">
    <property type="entry name" value="SH3_retrovirus"/>
</dbReference>
<dbReference type="GO" id="GO:0003676">
    <property type="term" value="F:nucleic acid binding"/>
    <property type="evidence" value="ECO:0007669"/>
    <property type="project" value="InterPro"/>
</dbReference>
<dbReference type="Pfam" id="PF13976">
    <property type="entry name" value="gag_pre-integrs"/>
    <property type="match status" value="1"/>
</dbReference>
<protein>
    <recommendedName>
        <fullName evidence="3">Integrase catalytic domain-containing protein</fullName>
    </recommendedName>
</protein>
<feature type="compositionally biased region" description="Low complexity" evidence="2">
    <location>
        <begin position="280"/>
        <end position="289"/>
    </location>
</feature>
<dbReference type="SUPFAM" id="SSF56672">
    <property type="entry name" value="DNA/RNA polymerases"/>
    <property type="match status" value="1"/>
</dbReference>
<sequence>MADPFPAAWCKLPAARNHRRLAEFSRRSPPLSAACLSSGPLPGRCGLLPSRCGLSSWSMESSLDSTGPAASPPADRPACPADLRDELRITTISLSGKKNFLPWAHSVRRVLQAKGLLSYLTQAPPAPPTDEWLRNDGRVQTWLLNSLDGEPYQMAMYHETAKSIWDELHSLYSGKDSLQHLYDILTDLVALDAGGAPDMTSFVARAKTLAEAWILHQPSTSDHAAQRAQKEAVCIAIMMTRLPPHLQTIRTQVLASPTVPSLSEICSMLLRVTPPPDAPAPTSSALLQQAPPPLLPLPPAARGGRSGSRGRGRGGRGRPKCSYCGKDGHLEATCYRKNGYPPRPMASMAADASSPASPDLEAVRLQLQHLQGLLNPPPASLASTFVSQAGTACLSTGPSWIMDSGATHHITSQQPATYSDSPHPRSITVANGALVPVSGSTDISLSPSFPLRSALHVPSSPFNLLSVGRLTADLDCSVIFTSSSFVIQDRRTRTTIGKGGLRNGLYLLDTPPTILSSVSSTEWHRRLGHAPLPVLQRALPDISLHPFQCESCILGKQPRSSYPAHCTRSSAPFDLLHSDVWGPYKITSISGFRYFITFIDDYSRMTWLYLLRDRSELPRIFRAFVVETRTIFHTTVKTVRTDNAREYTGHDFTTICSEFGIIHQTSCAHTPQQNGVAERKNRHLLDVARSLMLQMHVPKHYWNFAVSTACFLINRLPSSVLHYATPFSLLFPSTPAFPLPPRIFGSTCYVHHLGPPSDKLDPRAAKHIFVGYSRTQKGYLCYSPVTRKLSVSADVTFRETEPYFPDPLTTPIPSAPLPPSIPRPVLPVTTPLLPSASTTVTPRPADQVQTSTAHPLAHYVSLQRLSPHLHTFATSLSSVSVPNSVQEALEHPGWRAAMEEEMAALWTNQTWTLVPLPPGQKPVGCKWVFVIKHAADGTIDRLKARLVARGFTQQQGLDYEETFSPVAKLNTVRVLLSVAVHRQWPLLQLDVKNAFLNGDLQETVSADFLLFTRHRSTGTVLLLVYVDDIIITGNDSNGILAVKLHLSTVFQTKDLGPLRYFLGLEVARRPDGLILSQRKYCTDLLHDAGYSGCKPIDTLMDVNHKLCAQASDSDILLDNPEYYRRLVGKLIYLTVTRPDISFAVGIVSRYMHAPRSSHLQAVEHILRYLKKAPGQGLVYKVSSSTPTLVAYSDADYAGSLDDRRSTSGFCTYFGGHLITWRSKKQAVVARSSAEAEYRAMTSVVSELTWLESLLTDLGVKLPSPALLLCDSQAAIHIAKNPVFHERTKHIEVDCHFIREKVQLKKIDLRHVPGTEQVADVLTKALSSTLFYQCLSKLGAYDLYAPACGGVLEKPMYKGP</sequence>
<keyword evidence="5" id="KW-1185">Reference proteome</keyword>
<dbReference type="GO" id="GO:0015074">
    <property type="term" value="P:DNA integration"/>
    <property type="evidence" value="ECO:0007669"/>
    <property type="project" value="InterPro"/>
</dbReference>
<dbReference type="EMBL" id="JBBWWQ010000011">
    <property type="protein sequence ID" value="KAK8935081.1"/>
    <property type="molecule type" value="Genomic_DNA"/>
</dbReference>
<dbReference type="SUPFAM" id="SSF53098">
    <property type="entry name" value="Ribonuclease H-like"/>
    <property type="match status" value="1"/>
</dbReference>